<keyword evidence="3 6" id="KW-1133">Transmembrane helix</keyword>
<dbReference type="InterPro" id="IPR051415">
    <property type="entry name" value="LAAT-1"/>
</dbReference>
<dbReference type="EMBL" id="BLKI01000011">
    <property type="protein sequence ID" value="GFF68666.1"/>
    <property type="molecule type" value="Genomic_DNA"/>
</dbReference>
<evidence type="ECO:0000256" key="6">
    <source>
        <dbReference type="SAM" id="Phobius"/>
    </source>
</evidence>
<dbReference type="InterPro" id="IPR006603">
    <property type="entry name" value="PQ-loop_rpt"/>
</dbReference>
<feature type="region of interest" description="Disordered" evidence="5">
    <location>
        <begin position="117"/>
        <end position="136"/>
    </location>
</feature>
<feature type="transmembrane region" description="Helical" evidence="6">
    <location>
        <begin position="187"/>
        <end position="205"/>
    </location>
</feature>
<evidence type="ECO:0000256" key="3">
    <source>
        <dbReference type="ARBA" id="ARBA00022989"/>
    </source>
</evidence>
<dbReference type="PANTHER" id="PTHR16201">
    <property type="entry name" value="SEVEN TRANSMEMBRANE PROTEIN 1-RELATED"/>
    <property type="match status" value="1"/>
</dbReference>
<protein>
    <submittedName>
        <fullName evidence="7">Vacuolar membrane PQ loop repeat protein</fullName>
    </submittedName>
</protein>
<feature type="transmembrane region" description="Helical" evidence="6">
    <location>
        <begin position="25"/>
        <end position="45"/>
    </location>
</feature>
<comment type="caution">
    <text evidence="7">The sequence shown here is derived from an EMBL/GenBank/DDBJ whole genome shotgun (WGS) entry which is preliminary data.</text>
</comment>
<gene>
    <name evidence="7" type="ORF">IFM60648_02672</name>
</gene>
<feature type="transmembrane region" description="Helical" evidence="6">
    <location>
        <begin position="293"/>
        <end position="311"/>
    </location>
</feature>
<dbReference type="PANTHER" id="PTHR16201:SF44">
    <property type="entry name" value="SEVEN TRANSMEMBRANE PROTEIN 1"/>
    <property type="match status" value="1"/>
</dbReference>
<dbReference type="Pfam" id="PF04193">
    <property type="entry name" value="PQ-loop"/>
    <property type="match status" value="2"/>
</dbReference>
<keyword evidence="2 6" id="KW-0812">Transmembrane</keyword>
<feature type="region of interest" description="Disordered" evidence="5">
    <location>
        <begin position="142"/>
        <end position="167"/>
    </location>
</feature>
<organism evidence="7 8">
    <name type="scientific">Aspergillus lentulus</name>
    <dbReference type="NCBI Taxonomy" id="293939"/>
    <lineage>
        <taxon>Eukaryota</taxon>
        <taxon>Fungi</taxon>
        <taxon>Dikarya</taxon>
        <taxon>Ascomycota</taxon>
        <taxon>Pezizomycotina</taxon>
        <taxon>Eurotiomycetes</taxon>
        <taxon>Eurotiomycetidae</taxon>
        <taxon>Eurotiales</taxon>
        <taxon>Aspergillaceae</taxon>
        <taxon>Aspergillus</taxon>
        <taxon>Aspergillus subgen. Fumigati</taxon>
    </lineage>
</organism>
<comment type="subcellular location">
    <subcellularLocation>
        <location evidence="1">Membrane</location>
        <topology evidence="1">Multi-pass membrane protein</topology>
    </subcellularLocation>
</comment>
<evidence type="ECO:0000313" key="7">
    <source>
        <dbReference type="EMBL" id="GFF68666.1"/>
    </source>
</evidence>
<name>A0ABQ0ZYB1_ASPLE</name>
<proteinExistence type="predicted"/>
<feature type="transmembrane region" description="Helical" evidence="6">
    <location>
        <begin position="255"/>
        <end position="273"/>
    </location>
</feature>
<feature type="transmembrane region" description="Helical" evidence="6">
    <location>
        <begin position="83"/>
        <end position="105"/>
    </location>
</feature>
<accession>A0ABQ0ZYB1</accession>
<evidence type="ECO:0000313" key="8">
    <source>
        <dbReference type="Proteomes" id="UP000465220"/>
    </source>
</evidence>
<dbReference type="SMART" id="SM00679">
    <property type="entry name" value="CTNS"/>
    <property type="match status" value="2"/>
</dbReference>
<evidence type="ECO:0000256" key="1">
    <source>
        <dbReference type="ARBA" id="ARBA00004141"/>
    </source>
</evidence>
<feature type="transmembrane region" description="Helical" evidence="6">
    <location>
        <begin position="57"/>
        <end position="77"/>
    </location>
</feature>
<dbReference type="Proteomes" id="UP000465220">
    <property type="component" value="Unassembled WGS sequence"/>
</dbReference>
<evidence type="ECO:0000256" key="4">
    <source>
        <dbReference type="ARBA" id="ARBA00023136"/>
    </source>
</evidence>
<feature type="transmembrane region" description="Helical" evidence="6">
    <location>
        <begin position="225"/>
        <end position="243"/>
    </location>
</feature>
<evidence type="ECO:0000256" key="2">
    <source>
        <dbReference type="ARBA" id="ARBA00022692"/>
    </source>
</evidence>
<dbReference type="Gene3D" id="1.20.1280.290">
    <property type="match status" value="2"/>
</dbReference>
<sequence>MSLLLALGDIPAGNSVPITPREAASGLLGSISLTCWFFLLVPQLIENYWNGNAEAISLLFLFVWFIGDITNLIGGAWAGLVPVIVAIAVYFCIADGVLIAQCLYYKTRNARRESLLRRRRSSSVTPDPTTPLLGRRFSDTLERGPASRRRSMTSQRSGRGSHGHPDDALANIIEENEVGRSAWVKNFSSVLAICVIGMAGWTVAWQTGVWHPAPKERNGGVDTAAGAQVLGYISAVCYLGARLPQIYKNYCDKSCEGLSLLFFILSLMGNLTYGAGILCHSTDKNYVVTNLPWLIGSLGTMFEDVVIFIQFRLYAEQSPQLTTAVS</sequence>
<keyword evidence="4 6" id="KW-0472">Membrane</keyword>
<keyword evidence="8" id="KW-1185">Reference proteome</keyword>
<reference evidence="7 8" key="1">
    <citation type="submission" date="2020-01" db="EMBL/GenBank/DDBJ databases">
        <title>Draft genome sequence of Aspergillus lentulus IFM 60648.</title>
        <authorList>
            <person name="Takahashi H."/>
            <person name="Yaguchi T."/>
        </authorList>
    </citation>
    <scope>NUCLEOTIDE SEQUENCE [LARGE SCALE GENOMIC DNA]</scope>
    <source>
        <strain evidence="7 8">IFM 60648</strain>
    </source>
</reference>
<evidence type="ECO:0000256" key="5">
    <source>
        <dbReference type="SAM" id="MobiDB-lite"/>
    </source>
</evidence>